<keyword evidence="7" id="KW-0067">ATP-binding</keyword>
<keyword evidence="6" id="KW-0418">Kinase</keyword>
<dbReference type="EMBL" id="MGFH01000181">
    <property type="protein sequence ID" value="OGM03255.1"/>
    <property type="molecule type" value="Genomic_DNA"/>
</dbReference>
<feature type="transmembrane region" description="Helical" evidence="9">
    <location>
        <begin position="245"/>
        <end position="263"/>
    </location>
</feature>
<dbReference type="PANTHER" id="PTHR43065:SF10">
    <property type="entry name" value="PEROXIDE STRESS-ACTIVATED HISTIDINE KINASE MAK3"/>
    <property type="match status" value="1"/>
</dbReference>
<dbReference type="Proteomes" id="UP000178735">
    <property type="component" value="Unassembled WGS sequence"/>
</dbReference>
<dbReference type="InterPro" id="IPR003594">
    <property type="entry name" value="HATPase_dom"/>
</dbReference>
<keyword evidence="9" id="KW-0812">Transmembrane</keyword>
<evidence type="ECO:0000256" key="2">
    <source>
        <dbReference type="ARBA" id="ARBA00012438"/>
    </source>
</evidence>
<dbReference type="InterPro" id="IPR003661">
    <property type="entry name" value="HisK_dim/P_dom"/>
</dbReference>
<dbReference type="SMART" id="SM00388">
    <property type="entry name" value="HisKA"/>
    <property type="match status" value="1"/>
</dbReference>
<keyword evidence="9" id="KW-1133">Transmembrane helix</keyword>
<evidence type="ECO:0000256" key="7">
    <source>
        <dbReference type="ARBA" id="ARBA00022840"/>
    </source>
</evidence>
<evidence type="ECO:0000313" key="12">
    <source>
        <dbReference type="Proteomes" id="UP000178735"/>
    </source>
</evidence>
<keyword evidence="4" id="KW-0808">Transferase</keyword>
<evidence type="ECO:0000256" key="6">
    <source>
        <dbReference type="ARBA" id="ARBA00022777"/>
    </source>
</evidence>
<dbReference type="InterPro" id="IPR004358">
    <property type="entry name" value="Sig_transdc_His_kin-like_C"/>
</dbReference>
<protein>
    <recommendedName>
        <fullName evidence="2">histidine kinase</fullName>
        <ecNumber evidence="2">2.7.13.3</ecNumber>
    </recommendedName>
</protein>
<proteinExistence type="predicted"/>
<dbReference type="PRINTS" id="PR00344">
    <property type="entry name" value="BCTRLSENSOR"/>
</dbReference>
<dbReference type="InterPro" id="IPR005467">
    <property type="entry name" value="His_kinase_dom"/>
</dbReference>
<keyword evidence="5" id="KW-0547">Nucleotide-binding</keyword>
<feature type="transmembrane region" description="Helical" evidence="9">
    <location>
        <begin position="154"/>
        <end position="176"/>
    </location>
</feature>
<dbReference type="Gene3D" id="3.30.565.10">
    <property type="entry name" value="Histidine kinase-like ATPase, C-terminal domain"/>
    <property type="match status" value="1"/>
</dbReference>
<evidence type="ECO:0000256" key="8">
    <source>
        <dbReference type="ARBA" id="ARBA00023012"/>
    </source>
</evidence>
<sequence length="710" mass="80904">MFIFENIIPFIAFIISYSFGTYVFLREPNLVINRLFILIILSPFIKDLFNMLYWQKIIESESLAYFSDISTWILPPLYLHFIDSFSGVRISWRRFFGYYFTAFLFAAAFHKFDTIDIQYIYVSLAIALLIALWINTSIRGGNIDRFYQKMQYVLIYSGFIINYALLSFIDFTFISGVEKLKLISPLIIVSFIASALLKVRIANIFYILKKSTIYSLFLFVFIFSYITATVYLFNYFQIIDNIYAIYYMALFFILFAIIFRPIVDYIRNFIDSHIFKIAFNYKQIVENFSQKISSLVQFQDIIRLVAATFAETFKLNAVMFYNLSLPTAGIEALAGEKNVTPPAKIDDVISYFRQIYPINSNIQKFEPLFVNYLSSDRVSLEFSNFLAQSKISIIFPVYHENIILGFYFLGYKYMKDEYNDDDIQLITTVLSQAQVAFSNAKIYNNLVSSNAMLEKTITELKNTQNELAKKEKLAALGHLAANVAHEVKNPLGIMKVAASTLENALGEKPKLKDLAVFINKEIDRLNTFVSELLDFTKNKELMPLEVSVGELIDEVYDRISMYARSENKNIGIQKKYAAGENELKIKLDYDQILRALINITFNAVDAIDARKQDGVITLSAEAVSGAVAEAGDQKPSGNWMIITVEDNGSGIGESQLKNGVQPFFTTKKKGTGLGLAVAFQILEKHGGKIEIKSAENIGTKVALYLPMKGV</sequence>
<feature type="transmembrane region" description="Helical" evidence="9">
    <location>
        <begin position="95"/>
        <end position="112"/>
    </location>
</feature>
<dbReference type="InterPro" id="IPR036890">
    <property type="entry name" value="HATPase_C_sf"/>
</dbReference>
<reference evidence="11 12" key="1">
    <citation type="journal article" date="2016" name="Nat. Commun.">
        <title>Thousands of microbial genomes shed light on interconnected biogeochemical processes in an aquifer system.</title>
        <authorList>
            <person name="Anantharaman K."/>
            <person name="Brown C.T."/>
            <person name="Hug L.A."/>
            <person name="Sharon I."/>
            <person name="Castelle C.J."/>
            <person name="Probst A.J."/>
            <person name="Thomas B.C."/>
            <person name="Singh A."/>
            <person name="Wilkins M.J."/>
            <person name="Karaoz U."/>
            <person name="Brodie E.L."/>
            <person name="Williams K.H."/>
            <person name="Hubbard S.S."/>
            <person name="Banfield J.F."/>
        </authorList>
    </citation>
    <scope>NUCLEOTIDE SEQUENCE [LARGE SCALE GENOMIC DNA]</scope>
</reference>
<dbReference type="STRING" id="1817813.A2008_10705"/>
<dbReference type="GO" id="GO:0000155">
    <property type="term" value="F:phosphorelay sensor kinase activity"/>
    <property type="evidence" value="ECO:0007669"/>
    <property type="project" value="InterPro"/>
</dbReference>
<dbReference type="InterPro" id="IPR036097">
    <property type="entry name" value="HisK_dim/P_sf"/>
</dbReference>
<feature type="transmembrane region" description="Helical" evidence="9">
    <location>
        <begin position="31"/>
        <end position="49"/>
    </location>
</feature>
<dbReference type="SMART" id="SM00387">
    <property type="entry name" value="HATPase_c"/>
    <property type="match status" value="1"/>
</dbReference>
<dbReference type="GO" id="GO:0005524">
    <property type="term" value="F:ATP binding"/>
    <property type="evidence" value="ECO:0007669"/>
    <property type="project" value="UniProtKB-KW"/>
</dbReference>
<dbReference type="CDD" id="cd00082">
    <property type="entry name" value="HisKA"/>
    <property type="match status" value="1"/>
</dbReference>
<dbReference type="SUPFAM" id="SSF47384">
    <property type="entry name" value="Homodimeric domain of signal transducing histidine kinase"/>
    <property type="match status" value="1"/>
</dbReference>
<feature type="transmembrane region" description="Helical" evidence="9">
    <location>
        <begin position="118"/>
        <end position="134"/>
    </location>
</feature>
<evidence type="ECO:0000256" key="1">
    <source>
        <dbReference type="ARBA" id="ARBA00000085"/>
    </source>
</evidence>
<evidence type="ECO:0000259" key="10">
    <source>
        <dbReference type="PROSITE" id="PS50109"/>
    </source>
</evidence>
<dbReference type="Pfam" id="PF02518">
    <property type="entry name" value="HATPase_c"/>
    <property type="match status" value="1"/>
</dbReference>
<gene>
    <name evidence="11" type="ORF">A2008_10705</name>
</gene>
<organism evidence="11 12">
    <name type="scientific">Candidatus Wallbacteria bacterium GWC2_49_35</name>
    <dbReference type="NCBI Taxonomy" id="1817813"/>
    <lineage>
        <taxon>Bacteria</taxon>
        <taxon>Candidatus Walliibacteriota</taxon>
    </lineage>
</organism>
<dbReference type="EC" id="2.7.13.3" evidence="2"/>
<dbReference type="PANTHER" id="PTHR43065">
    <property type="entry name" value="SENSOR HISTIDINE KINASE"/>
    <property type="match status" value="1"/>
</dbReference>
<dbReference type="Gene3D" id="1.10.287.130">
    <property type="match status" value="1"/>
</dbReference>
<dbReference type="Pfam" id="PF00512">
    <property type="entry name" value="HisKA"/>
    <property type="match status" value="1"/>
</dbReference>
<dbReference type="AlphaFoldDB" id="A0A1F7WMM1"/>
<comment type="catalytic activity">
    <reaction evidence="1">
        <text>ATP + protein L-histidine = ADP + protein N-phospho-L-histidine.</text>
        <dbReference type="EC" id="2.7.13.3"/>
    </reaction>
</comment>
<evidence type="ECO:0000256" key="4">
    <source>
        <dbReference type="ARBA" id="ARBA00022679"/>
    </source>
</evidence>
<keyword evidence="8" id="KW-0902">Two-component regulatory system</keyword>
<feature type="domain" description="Histidine kinase" evidence="10">
    <location>
        <begin position="482"/>
        <end position="709"/>
    </location>
</feature>
<evidence type="ECO:0000313" key="11">
    <source>
        <dbReference type="EMBL" id="OGM03255.1"/>
    </source>
</evidence>
<dbReference type="PROSITE" id="PS50109">
    <property type="entry name" value="HIS_KIN"/>
    <property type="match status" value="1"/>
</dbReference>
<name>A0A1F7WMM1_9BACT</name>
<keyword evidence="3" id="KW-0597">Phosphoprotein</keyword>
<accession>A0A1F7WMM1</accession>
<evidence type="ECO:0000256" key="3">
    <source>
        <dbReference type="ARBA" id="ARBA00022553"/>
    </source>
</evidence>
<comment type="caution">
    <text evidence="11">The sequence shown here is derived from an EMBL/GenBank/DDBJ whole genome shotgun (WGS) entry which is preliminary data.</text>
</comment>
<keyword evidence="9" id="KW-0472">Membrane</keyword>
<dbReference type="Gene3D" id="3.30.450.40">
    <property type="match status" value="1"/>
</dbReference>
<feature type="transmembrane region" description="Helical" evidence="9">
    <location>
        <begin position="7"/>
        <end position="25"/>
    </location>
</feature>
<dbReference type="SUPFAM" id="SSF55874">
    <property type="entry name" value="ATPase domain of HSP90 chaperone/DNA topoisomerase II/histidine kinase"/>
    <property type="match status" value="1"/>
</dbReference>
<dbReference type="InterPro" id="IPR029016">
    <property type="entry name" value="GAF-like_dom_sf"/>
</dbReference>
<evidence type="ECO:0000256" key="5">
    <source>
        <dbReference type="ARBA" id="ARBA00022741"/>
    </source>
</evidence>
<evidence type="ECO:0000256" key="9">
    <source>
        <dbReference type="SAM" id="Phobius"/>
    </source>
</evidence>
<dbReference type="SUPFAM" id="SSF55781">
    <property type="entry name" value="GAF domain-like"/>
    <property type="match status" value="1"/>
</dbReference>
<feature type="transmembrane region" description="Helical" evidence="9">
    <location>
        <begin position="213"/>
        <end position="233"/>
    </location>
</feature>